<keyword evidence="2" id="KW-0442">Lipid degradation</keyword>
<feature type="active site" description="Proton acceptor" evidence="2">
    <location>
        <position position="229"/>
    </location>
</feature>
<dbReference type="AlphaFoldDB" id="A0A7L5C3K6"/>
<dbReference type="InterPro" id="IPR016035">
    <property type="entry name" value="Acyl_Trfase/lysoPLipase"/>
</dbReference>
<proteinExistence type="predicted"/>
<evidence type="ECO:0000259" key="3">
    <source>
        <dbReference type="PROSITE" id="PS51635"/>
    </source>
</evidence>
<dbReference type="Pfam" id="PF01734">
    <property type="entry name" value="Patatin"/>
    <property type="match status" value="1"/>
</dbReference>
<dbReference type="PROSITE" id="PS51635">
    <property type="entry name" value="PNPLA"/>
    <property type="match status" value="1"/>
</dbReference>
<dbReference type="Proteomes" id="UP000503336">
    <property type="component" value="Chromosome"/>
</dbReference>
<sequence>MRGASIEDHKNSDYAVVFSGGGALGSWEVGCLKAVLDFHSGKPPSIVTGASAGALNAAGHHLGLTPEEIGAFWAGLAPTDIFTEAIDFKALAARIAGSRAHAFIMGFFGDGNDQGLVEAIRNAFEGKKSIFDTAPMEGTLDRIFADEARSEAFSKAKSTLVVSTTRLADGESELLYRLKGRKRSLPASARKGRYADAWTPVRSMTMLKQGLMGTAALPILFPPMEGRFDGGVLLNQPIAPAILLGARLIYVFIPNAESFGRTTHFFTLAQTLLSTWLTASLEAQIRQVGANNKIYSELIRRLKGGPNGAIEKLESRLVRLCVIRPQSDLNVGLLDFGKNVDDMIADGETRAKQKLDNEFDFHDFESWDGFMDQDGRVL</sequence>
<keyword evidence="5" id="KW-1185">Reference proteome</keyword>
<feature type="short sequence motif" description="GXSXG" evidence="2">
    <location>
        <begin position="49"/>
        <end position="53"/>
    </location>
</feature>
<feature type="active site" description="Nucleophile" evidence="2">
    <location>
        <position position="51"/>
    </location>
</feature>
<keyword evidence="2" id="KW-0378">Hydrolase</keyword>
<dbReference type="GO" id="GO:0016787">
    <property type="term" value="F:hydrolase activity"/>
    <property type="evidence" value="ECO:0007669"/>
    <property type="project" value="UniProtKB-UniRule"/>
</dbReference>
<keyword evidence="1 2" id="KW-0443">Lipid metabolism</keyword>
<dbReference type="InterPro" id="IPR002641">
    <property type="entry name" value="PNPLA_dom"/>
</dbReference>
<accession>A0A7L5C3K6</accession>
<evidence type="ECO:0000313" key="4">
    <source>
        <dbReference type="EMBL" id="QIE57076.1"/>
    </source>
</evidence>
<evidence type="ECO:0000313" key="5">
    <source>
        <dbReference type="Proteomes" id="UP000503336"/>
    </source>
</evidence>
<gene>
    <name evidence="4" type="ORF">G5B40_17485</name>
</gene>
<dbReference type="KEGG" id="hdh:G5B40_17485"/>
<organism evidence="4 5">
    <name type="scientific">Pikeienuella piscinae</name>
    <dbReference type="NCBI Taxonomy" id="2748098"/>
    <lineage>
        <taxon>Bacteria</taxon>
        <taxon>Pseudomonadati</taxon>
        <taxon>Pseudomonadota</taxon>
        <taxon>Alphaproteobacteria</taxon>
        <taxon>Rhodobacterales</taxon>
        <taxon>Paracoccaceae</taxon>
        <taxon>Pikeienuella</taxon>
    </lineage>
</organism>
<name>A0A7L5C3K6_9RHOB</name>
<evidence type="ECO:0000256" key="1">
    <source>
        <dbReference type="ARBA" id="ARBA00023098"/>
    </source>
</evidence>
<dbReference type="RefSeq" id="WP_165101341.1">
    <property type="nucleotide sequence ID" value="NZ_CP049056.1"/>
</dbReference>
<dbReference type="GO" id="GO:0016042">
    <property type="term" value="P:lipid catabolic process"/>
    <property type="evidence" value="ECO:0007669"/>
    <property type="project" value="UniProtKB-UniRule"/>
</dbReference>
<feature type="short sequence motif" description="GXGXXG" evidence="2">
    <location>
        <begin position="20"/>
        <end position="25"/>
    </location>
</feature>
<feature type="domain" description="PNPLA" evidence="3">
    <location>
        <begin position="16"/>
        <end position="242"/>
    </location>
</feature>
<dbReference type="Gene3D" id="3.40.1090.10">
    <property type="entry name" value="Cytosolic phospholipase A2 catalytic domain"/>
    <property type="match status" value="1"/>
</dbReference>
<protein>
    <submittedName>
        <fullName evidence="4">Patatin-like phospholipase family protein</fullName>
    </submittedName>
</protein>
<reference evidence="4 5" key="1">
    <citation type="submission" date="2020-02" db="EMBL/GenBank/DDBJ databases">
        <title>complete genome sequence of Rhodobacteraceae bacterium.</title>
        <authorList>
            <person name="Park J."/>
            <person name="Kim Y.-S."/>
            <person name="Kim K.-H."/>
        </authorList>
    </citation>
    <scope>NUCLEOTIDE SEQUENCE [LARGE SCALE GENOMIC DNA]</scope>
    <source>
        <strain evidence="4 5">RR4-56</strain>
    </source>
</reference>
<evidence type="ECO:0000256" key="2">
    <source>
        <dbReference type="PROSITE-ProRule" id="PRU01161"/>
    </source>
</evidence>
<dbReference type="SUPFAM" id="SSF52151">
    <property type="entry name" value="FabD/lysophospholipase-like"/>
    <property type="match status" value="1"/>
</dbReference>
<dbReference type="EMBL" id="CP049056">
    <property type="protein sequence ID" value="QIE57076.1"/>
    <property type="molecule type" value="Genomic_DNA"/>
</dbReference>
<feature type="short sequence motif" description="DGA/G" evidence="2">
    <location>
        <begin position="229"/>
        <end position="231"/>
    </location>
</feature>